<dbReference type="InterPro" id="IPR027417">
    <property type="entry name" value="P-loop_NTPase"/>
</dbReference>
<dbReference type="HOGENOM" id="CLU_628359_0_0_6"/>
<evidence type="ECO:0000313" key="2">
    <source>
        <dbReference type="Proteomes" id="UP000001982"/>
    </source>
</evidence>
<dbReference type="NCBIfam" id="TIGR03185">
    <property type="entry name" value="DNA_S_dndD"/>
    <property type="match status" value="1"/>
</dbReference>
<protein>
    <submittedName>
        <fullName evidence="1">ATPase involved in DNA repair</fullName>
    </submittedName>
</protein>
<dbReference type="eggNOG" id="COG0419">
    <property type="taxonomic scope" value="Bacteria"/>
</dbReference>
<name>Q12MR0_SHEDO</name>
<reference evidence="1 2" key="1">
    <citation type="submission" date="2006-03" db="EMBL/GenBank/DDBJ databases">
        <title>Complete sequence of Shewanella denitrificans OS217.</title>
        <authorList>
            <consortium name="US DOE Joint Genome Institute"/>
            <person name="Copeland A."/>
            <person name="Lucas S."/>
            <person name="Lapidus A."/>
            <person name="Barry K."/>
            <person name="Detter J.C."/>
            <person name="Glavina del Rio T."/>
            <person name="Hammon N."/>
            <person name="Israni S."/>
            <person name="Dalin E."/>
            <person name="Tice H."/>
            <person name="Pitluck S."/>
            <person name="Brettin T."/>
            <person name="Bruce D."/>
            <person name="Han C."/>
            <person name="Tapia R."/>
            <person name="Gilna P."/>
            <person name="Kiss H."/>
            <person name="Schmutz J."/>
            <person name="Larimer F."/>
            <person name="Land M."/>
            <person name="Hauser L."/>
            <person name="Kyrpides N."/>
            <person name="Lykidis A."/>
            <person name="Richardson P."/>
        </authorList>
    </citation>
    <scope>NUCLEOTIDE SEQUENCE [LARGE SCALE GENOMIC DNA]</scope>
    <source>
        <strain evidence="2">OS217 / ATCC BAA-1090 / DSM 15013</strain>
    </source>
</reference>
<evidence type="ECO:0000313" key="1">
    <source>
        <dbReference type="EMBL" id="ABE55266.1"/>
    </source>
</evidence>
<dbReference type="KEGG" id="sdn:Sden_1983"/>
<dbReference type="Proteomes" id="UP000001982">
    <property type="component" value="Chromosome"/>
</dbReference>
<organism evidence="1 2">
    <name type="scientific">Shewanella denitrificans (strain OS217 / ATCC BAA-1090 / DSM 15013)</name>
    <dbReference type="NCBI Taxonomy" id="318161"/>
    <lineage>
        <taxon>Bacteria</taxon>
        <taxon>Pseudomonadati</taxon>
        <taxon>Pseudomonadota</taxon>
        <taxon>Gammaproteobacteria</taxon>
        <taxon>Alteromonadales</taxon>
        <taxon>Shewanellaceae</taxon>
        <taxon>Shewanella</taxon>
    </lineage>
</organism>
<keyword evidence="2" id="KW-1185">Reference proteome</keyword>
<gene>
    <name evidence="1" type="ordered locus">Sden_1983</name>
</gene>
<dbReference type="SUPFAM" id="SSF52540">
    <property type="entry name" value="P-loop containing nucleoside triphosphate hydrolases"/>
    <property type="match status" value="1"/>
</dbReference>
<dbReference type="InterPro" id="IPR017599">
    <property type="entry name" value="DNA_S_DndD"/>
</dbReference>
<dbReference type="STRING" id="318161.Sden_1983"/>
<dbReference type="OrthoDB" id="9795626at2"/>
<accession>Q12MR0</accession>
<dbReference type="EMBL" id="CP000302">
    <property type="protein sequence ID" value="ABE55266.1"/>
    <property type="molecule type" value="Genomic_DNA"/>
</dbReference>
<sequence length="436" mass="49239">MYKILPKQEIQHNVITELSRSVRVAEQKLLTGGGAWANDREETKKEVDGLISAKHEAEALVLKELDGCYPLSLAPNTLSMLIGYLKQESDYRLRQNFSTQFDQFLPQLEAALCKSRLQSSDTISLLQTEITAFMGNVALPEVEFGMSDQQSGLLHAQIEDTSQHSYERVTKQKLIISSLENAIDNAAVNIERAPEKEQLKIAFDELRQFEKTKKEAVKKYTDALIEAKDKFSKAQQVAQRLLKLHTDMKRAFGDNDSASRALSVIELLEQLRAQLSQTRLSQLESEFNTSYHKLARKNDLDIHAKIDRNSFDVSLYDSKQRHIDRKAISAGEKQIYAIAMLDALGKVAGKKLPVVIDTPLGRLDSKHRNKLISHYFPEASEQVIILSTDTEVDAGFFDALEGSIHQSYQITFNAETQSSSIEKGYFWKKANLQEAV</sequence>
<dbReference type="Gene3D" id="3.40.50.300">
    <property type="entry name" value="P-loop containing nucleotide triphosphate hydrolases"/>
    <property type="match status" value="1"/>
</dbReference>
<proteinExistence type="predicted"/>
<dbReference type="AlphaFoldDB" id="Q12MR0"/>